<evidence type="ECO:0000259" key="1">
    <source>
        <dbReference type="PROSITE" id="PS50181"/>
    </source>
</evidence>
<protein>
    <submittedName>
        <fullName evidence="3">Uncharacterized protein LOC114250656</fullName>
    </submittedName>
</protein>
<dbReference type="InterPro" id="IPR001810">
    <property type="entry name" value="F-box_dom"/>
</dbReference>
<organism evidence="2 3">
    <name type="scientific">Bombyx mandarina</name>
    <name type="common">Wild silk moth</name>
    <name type="synonym">Wild silkworm</name>
    <dbReference type="NCBI Taxonomy" id="7092"/>
    <lineage>
        <taxon>Eukaryota</taxon>
        <taxon>Metazoa</taxon>
        <taxon>Ecdysozoa</taxon>
        <taxon>Arthropoda</taxon>
        <taxon>Hexapoda</taxon>
        <taxon>Insecta</taxon>
        <taxon>Pterygota</taxon>
        <taxon>Neoptera</taxon>
        <taxon>Endopterygota</taxon>
        <taxon>Lepidoptera</taxon>
        <taxon>Glossata</taxon>
        <taxon>Ditrysia</taxon>
        <taxon>Bombycoidea</taxon>
        <taxon>Bombycidae</taxon>
        <taxon>Bombycinae</taxon>
        <taxon>Bombyx</taxon>
    </lineage>
</organism>
<reference evidence="3" key="1">
    <citation type="submission" date="2025-08" db="UniProtKB">
        <authorList>
            <consortium name="RefSeq"/>
        </authorList>
    </citation>
    <scope>IDENTIFICATION</scope>
    <source>
        <tissue evidence="3">Silk gland</tissue>
    </source>
</reference>
<dbReference type="SUPFAM" id="SSF81383">
    <property type="entry name" value="F-box domain"/>
    <property type="match status" value="1"/>
</dbReference>
<evidence type="ECO:0000313" key="3">
    <source>
        <dbReference type="RefSeq" id="XP_028040425.1"/>
    </source>
</evidence>
<keyword evidence="2" id="KW-1185">Reference proteome</keyword>
<dbReference type="KEGG" id="bman:114250656"/>
<gene>
    <name evidence="3" type="primary">LOC114250656</name>
</gene>
<dbReference type="SMART" id="SM00256">
    <property type="entry name" value="FBOX"/>
    <property type="match status" value="1"/>
</dbReference>
<dbReference type="AlphaFoldDB" id="A0A6J2KEJ7"/>
<evidence type="ECO:0000313" key="2">
    <source>
        <dbReference type="Proteomes" id="UP000504629"/>
    </source>
</evidence>
<feature type="domain" description="F-box" evidence="1">
    <location>
        <begin position="1"/>
        <end position="48"/>
    </location>
</feature>
<dbReference type="InterPro" id="IPR036047">
    <property type="entry name" value="F-box-like_dom_sf"/>
</dbReference>
<dbReference type="Proteomes" id="UP000504629">
    <property type="component" value="Unplaced"/>
</dbReference>
<proteinExistence type="predicted"/>
<dbReference type="OrthoDB" id="2095648at2759"/>
<sequence>MTDIHCLPVETLVEILVKTDGTTLGKCRRVCKKWKEIIDDVDLLWEKICTKEYKYPSRIARKRCGNDTRWYHLYKNIKTWSNVMSYEINIREFYKFSLNDKSHALAIDYGVLPLKDTRGVVLYDMNNLKYIPVAVPERNCLKIANNDHVSVVLVKSGIFVQKTVENQENMSEAFFYADDFVLHGEELYFYNNRDIYKCDLSFHNLSSRLILHCNYDIKALQYSDCTIHVFTDCGKIVNISKDLTVNVRPLNCPPEWIKQIKHICPINDKNFVCYSRNLFKIETDKYRHLYLDFPPITALFFYGDFVLIGTRAGEILLYRLSSQKKATKPIFEKLSELPDGKFAVQLDVCERKSGPVIVAATFFEILLLEIDFFPYEKENKTSFETNKLQMYKRMLRLRDRLRVGIPSLKAIS</sequence>
<dbReference type="RefSeq" id="XP_028040425.1">
    <property type="nucleotide sequence ID" value="XM_028184624.1"/>
</dbReference>
<dbReference type="PROSITE" id="PS50181">
    <property type="entry name" value="FBOX"/>
    <property type="match status" value="1"/>
</dbReference>
<name>A0A6J2KEJ7_BOMMA</name>
<dbReference type="GeneID" id="114250656"/>
<dbReference type="Pfam" id="PF12937">
    <property type="entry name" value="F-box-like"/>
    <property type="match status" value="1"/>
</dbReference>
<dbReference type="Gene3D" id="1.20.1280.50">
    <property type="match status" value="1"/>
</dbReference>
<accession>A0A6J2KEJ7</accession>